<feature type="domain" description="CS" evidence="6">
    <location>
        <begin position="307"/>
        <end position="414"/>
    </location>
</feature>
<name>A0A9P6JTK7_9AGAR</name>
<keyword evidence="4" id="KW-0963">Cytoplasm</keyword>
<keyword evidence="8" id="KW-1185">Reference proteome</keyword>
<proteinExistence type="predicted"/>
<dbReference type="PANTHER" id="PTHR21664:SF1">
    <property type="entry name" value="NUDC DOMAIN-CONTAINING PROTEIN 1"/>
    <property type="match status" value="1"/>
</dbReference>
<organism evidence="7 8">
    <name type="scientific">Crepidotus variabilis</name>
    <dbReference type="NCBI Taxonomy" id="179855"/>
    <lineage>
        <taxon>Eukaryota</taxon>
        <taxon>Fungi</taxon>
        <taxon>Dikarya</taxon>
        <taxon>Basidiomycota</taxon>
        <taxon>Agaricomycotina</taxon>
        <taxon>Agaricomycetes</taxon>
        <taxon>Agaricomycetidae</taxon>
        <taxon>Agaricales</taxon>
        <taxon>Agaricineae</taxon>
        <taxon>Crepidotaceae</taxon>
        <taxon>Crepidotus</taxon>
    </lineage>
</organism>
<accession>A0A9P6JTK7</accession>
<dbReference type="GO" id="GO:0005737">
    <property type="term" value="C:cytoplasm"/>
    <property type="evidence" value="ECO:0007669"/>
    <property type="project" value="UniProtKB-SubCell"/>
</dbReference>
<dbReference type="PANTHER" id="PTHR21664">
    <property type="entry name" value="CHRONIC MYELOGENOUS LEUKEMIA TUMOR ANTIGEN 66"/>
    <property type="match status" value="1"/>
</dbReference>
<evidence type="ECO:0000313" key="7">
    <source>
        <dbReference type="EMBL" id="KAF9533252.1"/>
    </source>
</evidence>
<evidence type="ECO:0000259" key="6">
    <source>
        <dbReference type="PROSITE" id="PS51203"/>
    </source>
</evidence>
<sequence>MDFKINRRVLNPKFEGYKLDPIRQEDAVSRFKLTRKPTQATTSTRLPLTFEEMRSRIGHNHLAVEGDAGLLLYVDSQLTVCLISLPTNIKLKDDISPSFRALYEMATPMDLTIGTGGITVQKEYPSASFLGPSAAAVADGNGLLYVLPIKDEHGFTEPVGIFTLRTGGAVNSPFKIQHCHRLSPITAVLLLSSRHYPEDKPNQNSSHSRVEFDLWAVKIELLSLRTNAQQRELEVFWHRRGQDVPVYATFVEEIKSYLIISGSSYPDGNILYNRHYEPTPEEMAPVPREGELLGHFALDSDLAEPPPKPHPYSWTQSPDAITVAFPLPSTTSKTDIKVLFTVQTLTLHIKATPLPASDSTALPPLPHYTTKQLWDSVNTSSCFWTWDKEAEHSYGLLTLHMEKKHEDTRWMQVFATASMPLGSIVTERNPTHDVPESVDPSEMVKIRESMEKWTGSLLSGEDSSGLGLGTGIPTLMEGEMDDEVDAQVGRKVLVTWIGEGGTTPEWTKGENGTDSRQFGARQEQWEDVPITILSTPLPGPTLTAARLNLILKQDLDGAVFSLINFNSTPSWEHTSTYSALAFVLASKQDTRFTYHLPSKGVLAFEGGSLRDRGANVYLYRPTKGKELWAKQSVLQVENGGGGAVLGVGYINLNGSEGDDILVACLTEEELVLIKGI</sequence>
<evidence type="ECO:0000256" key="5">
    <source>
        <dbReference type="ARBA" id="ARBA00023242"/>
    </source>
</evidence>
<evidence type="ECO:0000256" key="4">
    <source>
        <dbReference type="ARBA" id="ARBA00022490"/>
    </source>
</evidence>
<protein>
    <recommendedName>
        <fullName evidence="3">NudC domain-containing protein 1</fullName>
    </recommendedName>
</protein>
<dbReference type="OrthoDB" id="428655at2759"/>
<dbReference type="PROSITE" id="PS51203">
    <property type="entry name" value="CS"/>
    <property type="match status" value="1"/>
</dbReference>
<dbReference type="InterPro" id="IPR007052">
    <property type="entry name" value="CS_dom"/>
</dbReference>
<comment type="subcellular location">
    <subcellularLocation>
        <location evidence="2">Cytoplasm</location>
    </subcellularLocation>
    <subcellularLocation>
        <location evidence="1">Nucleus</location>
    </subcellularLocation>
</comment>
<evidence type="ECO:0000256" key="3">
    <source>
        <dbReference type="ARBA" id="ARBA00018915"/>
    </source>
</evidence>
<dbReference type="GO" id="GO:0005634">
    <property type="term" value="C:nucleus"/>
    <property type="evidence" value="ECO:0007669"/>
    <property type="project" value="UniProtKB-SubCell"/>
</dbReference>
<dbReference type="InterPro" id="IPR008978">
    <property type="entry name" value="HSP20-like_chaperone"/>
</dbReference>
<dbReference type="AlphaFoldDB" id="A0A9P6JTK7"/>
<dbReference type="Pfam" id="PF04969">
    <property type="entry name" value="CS"/>
    <property type="match status" value="1"/>
</dbReference>
<dbReference type="EMBL" id="MU157829">
    <property type="protein sequence ID" value="KAF9533252.1"/>
    <property type="molecule type" value="Genomic_DNA"/>
</dbReference>
<evidence type="ECO:0000256" key="1">
    <source>
        <dbReference type="ARBA" id="ARBA00004123"/>
    </source>
</evidence>
<dbReference type="SUPFAM" id="SSF49764">
    <property type="entry name" value="HSP20-like chaperones"/>
    <property type="match status" value="1"/>
</dbReference>
<dbReference type="Proteomes" id="UP000807306">
    <property type="component" value="Unassembled WGS sequence"/>
</dbReference>
<keyword evidence="5" id="KW-0539">Nucleus</keyword>
<evidence type="ECO:0000256" key="2">
    <source>
        <dbReference type="ARBA" id="ARBA00004496"/>
    </source>
</evidence>
<gene>
    <name evidence="7" type="ORF">CPB83DRAFT_806226</name>
</gene>
<dbReference type="InterPro" id="IPR037895">
    <property type="entry name" value="NUDCD1"/>
</dbReference>
<dbReference type="CDD" id="cd06467">
    <property type="entry name" value="p23_NUDC_like"/>
    <property type="match status" value="1"/>
</dbReference>
<comment type="caution">
    <text evidence="7">The sequence shown here is derived from an EMBL/GenBank/DDBJ whole genome shotgun (WGS) entry which is preliminary data.</text>
</comment>
<evidence type="ECO:0000313" key="8">
    <source>
        <dbReference type="Proteomes" id="UP000807306"/>
    </source>
</evidence>
<reference evidence="7" key="1">
    <citation type="submission" date="2020-11" db="EMBL/GenBank/DDBJ databases">
        <authorList>
            <consortium name="DOE Joint Genome Institute"/>
            <person name="Ahrendt S."/>
            <person name="Riley R."/>
            <person name="Andreopoulos W."/>
            <person name="Labutti K."/>
            <person name="Pangilinan J."/>
            <person name="Ruiz-Duenas F.J."/>
            <person name="Barrasa J.M."/>
            <person name="Sanchez-Garcia M."/>
            <person name="Camarero S."/>
            <person name="Miyauchi S."/>
            <person name="Serrano A."/>
            <person name="Linde D."/>
            <person name="Babiker R."/>
            <person name="Drula E."/>
            <person name="Ayuso-Fernandez I."/>
            <person name="Pacheco R."/>
            <person name="Padilla G."/>
            <person name="Ferreira P."/>
            <person name="Barriuso J."/>
            <person name="Kellner H."/>
            <person name="Castanera R."/>
            <person name="Alfaro M."/>
            <person name="Ramirez L."/>
            <person name="Pisabarro A.G."/>
            <person name="Kuo A."/>
            <person name="Tritt A."/>
            <person name="Lipzen A."/>
            <person name="He G."/>
            <person name="Yan M."/>
            <person name="Ng V."/>
            <person name="Cullen D."/>
            <person name="Martin F."/>
            <person name="Rosso M.-N."/>
            <person name="Henrissat B."/>
            <person name="Hibbett D."/>
            <person name="Martinez A.T."/>
            <person name="Grigoriev I.V."/>
        </authorList>
    </citation>
    <scope>NUCLEOTIDE SEQUENCE</scope>
    <source>
        <strain evidence="7">CBS 506.95</strain>
    </source>
</reference>
<dbReference type="Gene3D" id="2.60.40.790">
    <property type="match status" value="1"/>
</dbReference>